<protein>
    <submittedName>
        <fullName evidence="3">ABC transporter</fullName>
    </submittedName>
</protein>
<dbReference type="RefSeq" id="WP_200346025.1">
    <property type="nucleotide sequence ID" value="NZ_NRSJ01000014.1"/>
</dbReference>
<dbReference type="PRINTS" id="PR01805">
    <property type="entry name" value="VACJLIPOPROT"/>
</dbReference>
<evidence type="ECO:0000256" key="2">
    <source>
        <dbReference type="ARBA" id="ARBA00022729"/>
    </source>
</evidence>
<accession>A0AAJ0U3T2</accession>
<dbReference type="Pfam" id="PF04333">
    <property type="entry name" value="MlaA"/>
    <property type="match status" value="1"/>
</dbReference>
<dbReference type="PANTHER" id="PTHR30035">
    <property type="entry name" value="LIPOPROTEIN VACJ-RELATED"/>
    <property type="match status" value="1"/>
</dbReference>
<dbReference type="PROSITE" id="PS51257">
    <property type="entry name" value="PROKAR_LIPOPROTEIN"/>
    <property type="match status" value="1"/>
</dbReference>
<evidence type="ECO:0000313" key="4">
    <source>
        <dbReference type="Proteomes" id="UP001296776"/>
    </source>
</evidence>
<comment type="caution">
    <text evidence="3">The sequence shown here is derived from an EMBL/GenBank/DDBJ whole genome shotgun (WGS) entry which is preliminary data.</text>
</comment>
<dbReference type="AlphaFoldDB" id="A0AAJ0U3T2"/>
<reference evidence="3" key="2">
    <citation type="journal article" date="2020" name="Microorganisms">
        <title>Osmotic Adaptation and Compatible Solute Biosynthesis of Phototrophic Bacteria as Revealed from Genome Analyses.</title>
        <authorList>
            <person name="Imhoff J.F."/>
            <person name="Rahn T."/>
            <person name="Kunzel S."/>
            <person name="Keller A."/>
            <person name="Neulinger S.C."/>
        </authorList>
    </citation>
    <scope>NUCLEOTIDE SEQUENCE</scope>
    <source>
        <strain evidence="3">DSM 11080</strain>
    </source>
</reference>
<dbReference type="PANTHER" id="PTHR30035:SF3">
    <property type="entry name" value="INTERMEMBRANE PHOSPHOLIPID TRANSPORT SYSTEM LIPOPROTEIN MLAA"/>
    <property type="match status" value="1"/>
</dbReference>
<dbReference type="InterPro" id="IPR007428">
    <property type="entry name" value="MlaA"/>
</dbReference>
<proteinExistence type="inferred from homology"/>
<reference evidence="3" key="1">
    <citation type="submission" date="2017-08" db="EMBL/GenBank/DDBJ databases">
        <authorList>
            <person name="Imhoff J.F."/>
            <person name="Rahn T."/>
            <person name="Kuenzel S."/>
            <person name="Neulinger S.C."/>
        </authorList>
    </citation>
    <scope>NUCLEOTIDE SEQUENCE</scope>
    <source>
        <strain evidence="3">DSM 11080</strain>
    </source>
</reference>
<dbReference type="EMBL" id="NRSJ01000014">
    <property type="protein sequence ID" value="MBK1704756.1"/>
    <property type="molecule type" value="Genomic_DNA"/>
</dbReference>
<keyword evidence="2" id="KW-0732">Signal</keyword>
<dbReference type="GO" id="GO:0120010">
    <property type="term" value="P:intermembrane phospholipid transfer"/>
    <property type="evidence" value="ECO:0007669"/>
    <property type="project" value="TreeGrafter"/>
</dbReference>
<gene>
    <name evidence="3" type="ORF">CKO40_09445</name>
</gene>
<dbReference type="GO" id="GO:0016020">
    <property type="term" value="C:membrane"/>
    <property type="evidence" value="ECO:0007669"/>
    <property type="project" value="InterPro"/>
</dbReference>
<comment type="similarity">
    <text evidence="1">Belongs to the MlaA family.</text>
</comment>
<sequence>MRKALVRILPFWVGAALVVSGCSSIPEAQRDPRDPWQLYNRAMFKFNTDFDNAFMKPAAQGYQFITPEPIDRGITNFFNNIADITSAVNNALQFKLSRAGSDVGRVVVNTTVGVVGFFDVATNMGIPTYKEDFGQTLGYWGVGAGPFLMLPILGPSSVRDTVGLAGDIVVDPLFNLNEDEIYWGLVVLRTIDRRADLLAAGDLMDEAALDRYAFVRDAFLQRRRNLVHDGAPPADEEYDLFWDEEAIDQ</sequence>
<name>A0AAJ0U3T2_9GAMM</name>
<dbReference type="Proteomes" id="UP001296776">
    <property type="component" value="Unassembled WGS sequence"/>
</dbReference>
<keyword evidence="4" id="KW-1185">Reference proteome</keyword>
<evidence type="ECO:0000313" key="3">
    <source>
        <dbReference type="EMBL" id="MBK1704756.1"/>
    </source>
</evidence>
<organism evidence="3 4">
    <name type="scientific">Halochromatium glycolicum</name>
    <dbReference type="NCBI Taxonomy" id="85075"/>
    <lineage>
        <taxon>Bacteria</taxon>
        <taxon>Pseudomonadati</taxon>
        <taxon>Pseudomonadota</taxon>
        <taxon>Gammaproteobacteria</taxon>
        <taxon>Chromatiales</taxon>
        <taxon>Chromatiaceae</taxon>
        <taxon>Halochromatium</taxon>
    </lineage>
</organism>
<evidence type="ECO:0000256" key="1">
    <source>
        <dbReference type="ARBA" id="ARBA00010634"/>
    </source>
</evidence>